<keyword evidence="2" id="KW-1185">Reference proteome</keyword>
<accession>A0AAN4YWJ7</accession>
<proteinExistence type="predicted"/>
<evidence type="ECO:0000313" key="1">
    <source>
        <dbReference type="EMBL" id="GMR29813.1"/>
    </source>
</evidence>
<dbReference type="EMBL" id="BTRK01000001">
    <property type="protein sequence ID" value="GMR29813.1"/>
    <property type="molecule type" value="Genomic_DNA"/>
</dbReference>
<dbReference type="AlphaFoldDB" id="A0AAN4YWJ7"/>
<reference evidence="2" key="1">
    <citation type="submission" date="2022-10" db="EMBL/GenBank/DDBJ databases">
        <title>Genome assembly of Pristionchus species.</title>
        <authorList>
            <person name="Yoshida K."/>
            <person name="Sommer R.J."/>
        </authorList>
    </citation>
    <scope>NUCLEOTIDE SEQUENCE [LARGE SCALE GENOMIC DNA]</scope>
    <source>
        <strain evidence="2">RS5460</strain>
    </source>
</reference>
<gene>
    <name evidence="1" type="ORF">PMAYCL1PPCAC_00008</name>
</gene>
<name>A0AAN4YWJ7_9BILA</name>
<comment type="caution">
    <text evidence="1">The sequence shown here is derived from an EMBL/GenBank/DDBJ whole genome shotgun (WGS) entry which is preliminary data.</text>
</comment>
<protein>
    <submittedName>
        <fullName evidence="1">Uncharacterized protein</fullName>
    </submittedName>
</protein>
<feature type="non-terminal residue" evidence="1">
    <location>
        <position position="1"/>
    </location>
</feature>
<evidence type="ECO:0000313" key="2">
    <source>
        <dbReference type="Proteomes" id="UP001328107"/>
    </source>
</evidence>
<dbReference type="Proteomes" id="UP001328107">
    <property type="component" value="Unassembled WGS sequence"/>
</dbReference>
<organism evidence="1 2">
    <name type="scientific">Pristionchus mayeri</name>
    <dbReference type="NCBI Taxonomy" id="1317129"/>
    <lineage>
        <taxon>Eukaryota</taxon>
        <taxon>Metazoa</taxon>
        <taxon>Ecdysozoa</taxon>
        <taxon>Nematoda</taxon>
        <taxon>Chromadorea</taxon>
        <taxon>Rhabditida</taxon>
        <taxon>Rhabditina</taxon>
        <taxon>Diplogasteromorpha</taxon>
        <taxon>Diplogasteroidea</taxon>
        <taxon>Neodiplogasteridae</taxon>
        <taxon>Pristionchus</taxon>
    </lineage>
</organism>
<sequence length="117" mass="13903">ETDRERSSFSISSFVRDVVPHRVRPLHDFVRFCPTMERMDTGQRYMLRGVRHVWHSQDRPENLRIGDLCRRTRAKAGVRRKAVRIPEENLLRRLQEGNQSARVDLQVYSNVTAILRF</sequence>